<proteinExistence type="predicted"/>
<sequence>MKVLDEFQMKENISLIAKVWDLFKNDLLGLVKSTDEDISTKTMTEMIKSIKERLELTTEEIKVIDKWTICFIEGCKKYDAKIIKIMDMTIKKIEEDFHNN</sequence>
<dbReference type="EMBL" id="DAEPXK010000079">
    <property type="protein sequence ID" value="HBH1544403.1"/>
    <property type="molecule type" value="Genomic_DNA"/>
</dbReference>
<gene>
    <name evidence="1" type="ORF">KRM00_003952</name>
</gene>
<organism evidence="1 2">
    <name type="scientific">Clostridioides difficile</name>
    <name type="common">Peptoclostridium difficile</name>
    <dbReference type="NCBI Taxonomy" id="1496"/>
    <lineage>
        <taxon>Bacteria</taxon>
        <taxon>Bacillati</taxon>
        <taxon>Bacillota</taxon>
        <taxon>Clostridia</taxon>
        <taxon>Peptostreptococcales</taxon>
        <taxon>Peptostreptococcaceae</taxon>
        <taxon>Clostridioides</taxon>
    </lineage>
</organism>
<name>A0AAN5VQ46_CLODI</name>
<dbReference type="Proteomes" id="UP000878956">
    <property type="component" value="Unassembled WGS sequence"/>
</dbReference>
<dbReference type="RefSeq" id="WP_009899365.1">
    <property type="nucleotide sequence ID" value="NZ_CP037850.1"/>
</dbReference>
<dbReference type="AlphaFoldDB" id="A0AAN5VQ46"/>
<protein>
    <submittedName>
        <fullName evidence="1">Uncharacterized protein</fullName>
    </submittedName>
</protein>
<comment type="caution">
    <text evidence="1">The sequence shown here is derived from an EMBL/GenBank/DDBJ whole genome shotgun (WGS) entry which is preliminary data.</text>
</comment>
<reference evidence="1" key="2">
    <citation type="submission" date="2021-06" db="EMBL/GenBank/DDBJ databases">
        <authorList>
            <consortium name="NCBI Pathogen Detection Project"/>
        </authorList>
    </citation>
    <scope>NUCLEOTIDE SEQUENCE</scope>
    <source>
        <strain evidence="1">HN1000</strain>
    </source>
</reference>
<evidence type="ECO:0000313" key="2">
    <source>
        <dbReference type="Proteomes" id="UP000878956"/>
    </source>
</evidence>
<accession>A0AAN5VQ46</accession>
<evidence type="ECO:0000313" key="1">
    <source>
        <dbReference type="EMBL" id="HBH1544403.1"/>
    </source>
</evidence>
<reference evidence="1" key="1">
    <citation type="journal article" date="2018" name="Genome Biol.">
        <title>SKESA: strategic k-mer extension for scrupulous assemblies.</title>
        <authorList>
            <person name="Souvorov A."/>
            <person name="Agarwala R."/>
            <person name="Lipman D.J."/>
        </authorList>
    </citation>
    <scope>NUCLEOTIDE SEQUENCE</scope>
    <source>
        <strain evidence="1">HN1000</strain>
    </source>
</reference>